<dbReference type="Proteomes" id="UP001163046">
    <property type="component" value="Unassembled WGS sequence"/>
</dbReference>
<dbReference type="Pfam" id="PF00092">
    <property type="entry name" value="VWA"/>
    <property type="match status" value="1"/>
</dbReference>
<proteinExistence type="predicted"/>
<sequence length="117" mass="13047">MDIAFMIDVSGSIPTKDMAALKKMIVKVTSNFLSFYYGTHVALMTFADSAMINIFFRDKQDITPIHEAIRSLTHPGGGSDMVIAFNEARRLFSAAEGGRVWLHAYLLSPRMLIFNVS</sequence>
<comment type="caution">
    <text evidence="2">The sequence shown here is derived from an EMBL/GenBank/DDBJ whole genome shotgun (WGS) entry which is preliminary data.</text>
</comment>
<dbReference type="InterPro" id="IPR050525">
    <property type="entry name" value="ECM_Assembly_Org"/>
</dbReference>
<protein>
    <recommendedName>
        <fullName evidence="1">VWFA domain-containing protein</fullName>
    </recommendedName>
</protein>
<dbReference type="Gene3D" id="3.40.50.410">
    <property type="entry name" value="von Willebrand factor, type A domain"/>
    <property type="match status" value="1"/>
</dbReference>
<dbReference type="PANTHER" id="PTHR24020:SF20">
    <property type="entry name" value="PH DOMAIN-CONTAINING PROTEIN"/>
    <property type="match status" value="1"/>
</dbReference>
<dbReference type="EMBL" id="MU826395">
    <property type="protein sequence ID" value="KAJ7376577.1"/>
    <property type="molecule type" value="Genomic_DNA"/>
</dbReference>
<dbReference type="PANTHER" id="PTHR24020">
    <property type="entry name" value="COLLAGEN ALPHA"/>
    <property type="match status" value="1"/>
</dbReference>
<dbReference type="PROSITE" id="PS50234">
    <property type="entry name" value="VWFA"/>
    <property type="match status" value="1"/>
</dbReference>
<accession>A0A9W9Z7J2</accession>
<reference evidence="2" key="1">
    <citation type="submission" date="2023-01" db="EMBL/GenBank/DDBJ databases">
        <title>Genome assembly of the deep-sea coral Lophelia pertusa.</title>
        <authorList>
            <person name="Herrera S."/>
            <person name="Cordes E."/>
        </authorList>
    </citation>
    <scope>NUCLEOTIDE SEQUENCE</scope>
    <source>
        <strain evidence="2">USNM1676648</strain>
        <tissue evidence="2">Polyp</tissue>
    </source>
</reference>
<evidence type="ECO:0000313" key="3">
    <source>
        <dbReference type="Proteomes" id="UP001163046"/>
    </source>
</evidence>
<dbReference type="CDD" id="cd00198">
    <property type="entry name" value="vWFA"/>
    <property type="match status" value="1"/>
</dbReference>
<dbReference type="InterPro" id="IPR002035">
    <property type="entry name" value="VWF_A"/>
</dbReference>
<name>A0A9W9Z7J2_9CNID</name>
<feature type="domain" description="VWFA" evidence="1">
    <location>
        <begin position="2"/>
        <end position="117"/>
    </location>
</feature>
<dbReference type="OrthoDB" id="6132182at2759"/>
<dbReference type="InterPro" id="IPR036465">
    <property type="entry name" value="vWFA_dom_sf"/>
</dbReference>
<keyword evidence="3" id="KW-1185">Reference proteome</keyword>
<gene>
    <name evidence="2" type="ORF">OS493_033738</name>
</gene>
<dbReference type="SUPFAM" id="SSF53300">
    <property type="entry name" value="vWA-like"/>
    <property type="match status" value="1"/>
</dbReference>
<organism evidence="2 3">
    <name type="scientific">Desmophyllum pertusum</name>
    <dbReference type="NCBI Taxonomy" id="174260"/>
    <lineage>
        <taxon>Eukaryota</taxon>
        <taxon>Metazoa</taxon>
        <taxon>Cnidaria</taxon>
        <taxon>Anthozoa</taxon>
        <taxon>Hexacorallia</taxon>
        <taxon>Scleractinia</taxon>
        <taxon>Caryophylliina</taxon>
        <taxon>Caryophylliidae</taxon>
        <taxon>Desmophyllum</taxon>
    </lineage>
</organism>
<evidence type="ECO:0000259" key="1">
    <source>
        <dbReference type="PROSITE" id="PS50234"/>
    </source>
</evidence>
<dbReference type="AlphaFoldDB" id="A0A9W9Z7J2"/>
<evidence type="ECO:0000313" key="2">
    <source>
        <dbReference type="EMBL" id="KAJ7376577.1"/>
    </source>
</evidence>